<evidence type="ECO:0000313" key="1">
    <source>
        <dbReference type="EMBL" id="GGA03550.1"/>
    </source>
</evidence>
<dbReference type="EMBL" id="BMHE01000044">
    <property type="protein sequence ID" value="GGA03550.1"/>
    <property type="molecule type" value="Genomic_DNA"/>
</dbReference>
<reference evidence="2" key="1">
    <citation type="journal article" date="2019" name="Int. J. Syst. Evol. Microbiol.">
        <title>The Global Catalogue of Microorganisms (GCM) 10K type strain sequencing project: providing services to taxonomists for standard genome sequencing and annotation.</title>
        <authorList>
            <consortium name="The Broad Institute Genomics Platform"/>
            <consortium name="The Broad Institute Genome Sequencing Center for Infectious Disease"/>
            <person name="Wu L."/>
            <person name="Ma J."/>
        </authorList>
    </citation>
    <scope>NUCLEOTIDE SEQUENCE [LARGE SCALE GENOMIC DNA]</scope>
    <source>
        <strain evidence="2">CGMCC 1.15043</strain>
    </source>
</reference>
<evidence type="ECO:0000313" key="2">
    <source>
        <dbReference type="Proteomes" id="UP000615455"/>
    </source>
</evidence>
<protein>
    <submittedName>
        <fullName evidence="1">Uncharacterized protein</fullName>
    </submittedName>
</protein>
<name>A0ABQ1F908_9BACL</name>
<proteinExistence type="predicted"/>
<keyword evidence="2" id="KW-1185">Reference proteome</keyword>
<gene>
    <name evidence="1" type="ORF">GCM10008018_56970</name>
</gene>
<comment type="caution">
    <text evidence="1">The sequence shown here is derived from an EMBL/GenBank/DDBJ whole genome shotgun (WGS) entry which is preliminary data.</text>
</comment>
<sequence length="62" mass="7024">MGENDLYLCAYYFVRCAENAIVLFSFVNWLPTSYLLPCPNIGVPFLYRGGDISRGIRASDKL</sequence>
<accession>A0ABQ1F908</accession>
<dbReference type="Proteomes" id="UP000615455">
    <property type="component" value="Unassembled WGS sequence"/>
</dbReference>
<organism evidence="1 2">
    <name type="scientific">Paenibacillus marchantiophytorum</name>
    <dbReference type="NCBI Taxonomy" id="1619310"/>
    <lineage>
        <taxon>Bacteria</taxon>
        <taxon>Bacillati</taxon>
        <taxon>Bacillota</taxon>
        <taxon>Bacilli</taxon>
        <taxon>Bacillales</taxon>
        <taxon>Paenibacillaceae</taxon>
        <taxon>Paenibacillus</taxon>
    </lineage>
</organism>